<accession>A0A559IYF8</accession>
<feature type="transmembrane region" description="Helical" evidence="7">
    <location>
        <begin position="88"/>
        <end position="111"/>
    </location>
</feature>
<proteinExistence type="inferred from homology"/>
<dbReference type="InterPro" id="IPR011642">
    <property type="entry name" value="Gate_dom"/>
</dbReference>
<dbReference type="Proteomes" id="UP000318102">
    <property type="component" value="Unassembled WGS sequence"/>
</dbReference>
<feature type="transmembrane region" description="Helical" evidence="7">
    <location>
        <begin position="254"/>
        <end position="272"/>
    </location>
</feature>
<dbReference type="RefSeq" id="WP_144988363.1">
    <property type="nucleotide sequence ID" value="NZ_VNJK01000001.1"/>
</dbReference>
<dbReference type="InterPro" id="IPR008276">
    <property type="entry name" value="C_nuclsd_transpt"/>
</dbReference>
<evidence type="ECO:0000259" key="9">
    <source>
        <dbReference type="Pfam" id="PF07662"/>
    </source>
</evidence>
<feature type="transmembrane region" description="Helical" evidence="7">
    <location>
        <begin position="346"/>
        <end position="372"/>
    </location>
</feature>
<dbReference type="NCBIfam" id="TIGR00804">
    <property type="entry name" value="nupC"/>
    <property type="match status" value="1"/>
</dbReference>
<evidence type="ECO:0000313" key="11">
    <source>
        <dbReference type="EMBL" id="TVX92674.1"/>
    </source>
</evidence>
<evidence type="ECO:0000256" key="4">
    <source>
        <dbReference type="ARBA" id="ARBA00022692"/>
    </source>
</evidence>
<evidence type="ECO:0000256" key="3">
    <source>
        <dbReference type="ARBA" id="ARBA00022475"/>
    </source>
</evidence>
<dbReference type="EMBL" id="VNJK01000001">
    <property type="protein sequence ID" value="TVX92674.1"/>
    <property type="molecule type" value="Genomic_DNA"/>
</dbReference>
<evidence type="ECO:0000259" key="10">
    <source>
        <dbReference type="Pfam" id="PF07670"/>
    </source>
</evidence>
<organism evidence="11 12">
    <name type="scientific">Paenibacillus agilis</name>
    <dbReference type="NCBI Taxonomy" id="3020863"/>
    <lineage>
        <taxon>Bacteria</taxon>
        <taxon>Bacillati</taxon>
        <taxon>Bacillota</taxon>
        <taxon>Bacilli</taxon>
        <taxon>Bacillales</taxon>
        <taxon>Paenibacillaceae</taxon>
        <taxon>Paenibacillus</taxon>
    </lineage>
</organism>
<sequence length="405" mass="42324">MNVLSGLIGIAVIFGIGFLMSSNRKAIKPRTILIGLLLQITFAYLAIKNEYGVKVMGTLSNFVNGLIGYANDGIMFLFGGLYTEQSGIAFVFAFQVLPLVIFFGALIAALYHLGIMQIIIRVLGGGISKLLGTSKPESLSAAANIFVGQSEAPLVVKPFLPKMTKSELFAVVTGGLASVSGSVLAGIAGMGVDLKFLLAACFMSMPSGLIMAKLFMPETDNSERTFTIDVKKNQGESVNLIEAISVGAIDGMKLAATIGAMLLAMTSLIAMLNGGLGAVGGWFGFSITLEQIFGYIFAPLALAIGVPWSEAVQAGTFIGQKIVLNEFVAYSNFAPVMGTLSEKTQVIITFALCGFANFSSIAICVGGIGSLVPERRAEIASIGLRAMFAGVLASLLSATIAGMFV</sequence>
<evidence type="ECO:0000256" key="1">
    <source>
        <dbReference type="ARBA" id="ARBA00004651"/>
    </source>
</evidence>
<comment type="caution">
    <text evidence="11">The sequence shown here is derived from an EMBL/GenBank/DDBJ whole genome shotgun (WGS) entry which is preliminary data.</text>
</comment>
<feature type="domain" description="Concentrative nucleoside transporter C-terminal" evidence="9">
    <location>
        <begin position="197"/>
        <end position="402"/>
    </location>
</feature>
<gene>
    <name evidence="11" type="ORF">FPZ44_06210</name>
</gene>
<comment type="subcellular location">
    <subcellularLocation>
        <location evidence="1">Cell membrane</location>
        <topology evidence="1">Multi-pass membrane protein</topology>
    </subcellularLocation>
</comment>
<dbReference type="AlphaFoldDB" id="A0A559IYF8"/>
<protein>
    <recommendedName>
        <fullName evidence="7">Nucleoside permease</fullName>
    </recommendedName>
</protein>
<dbReference type="InterPro" id="IPR018270">
    <property type="entry name" value="C_nuclsd_transpt_met_bac"/>
</dbReference>
<evidence type="ECO:0000256" key="5">
    <source>
        <dbReference type="ARBA" id="ARBA00022989"/>
    </source>
</evidence>
<name>A0A559IYF8_9BACL</name>
<dbReference type="GO" id="GO:0005886">
    <property type="term" value="C:plasma membrane"/>
    <property type="evidence" value="ECO:0007669"/>
    <property type="project" value="UniProtKB-SubCell"/>
</dbReference>
<keyword evidence="3" id="KW-1003">Cell membrane</keyword>
<feature type="transmembrane region" description="Helical" evidence="7">
    <location>
        <begin position="31"/>
        <end position="47"/>
    </location>
</feature>
<dbReference type="GO" id="GO:0015293">
    <property type="term" value="F:symporter activity"/>
    <property type="evidence" value="ECO:0007669"/>
    <property type="project" value="TreeGrafter"/>
</dbReference>
<feature type="transmembrane region" description="Helical" evidence="7">
    <location>
        <begin position="59"/>
        <end position="82"/>
    </location>
</feature>
<evidence type="ECO:0000256" key="2">
    <source>
        <dbReference type="ARBA" id="ARBA00009033"/>
    </source>
</evidence>
<comment type="similarity">
    <text evidence="2 7">Belongs to the concentrative nucleoside transporter (CNT) (TC 2.A.41) family.</text>
</comment>
<evidence type="ECO:0000259" key="8">
    <source>
        <dbReference type="Pfam" id="PF01773"/>
    </source>
</evidence>
<evidence type="ECO:0000313" key="12">
    <source>
        <dbReference type="Proteomes" id="UP000318102"/>
    </source>
</evidence>
<keyword evidence="6 7" id="KW-0472">Membrane</keyword>
<reference evidence="11 12" key="1">
    <citation type="submission" date="2019-07" db="EMBL/GenBank/DDBJ databases">
        <authorList>
            <person name="Kim J."/>
        </authorList>
    </citation>
    <scope>NUCLEOTIDE SEQUENCE [LARGE SCALE GENOMIC DNA]</scope>
    <source>
        <strain evidence="11 12">N4</strain>
    </source>
</reference>
<dbReference type="InterPro" id="IPR002668">
    <property type="entry name" value="CNT_N_dom"/>
</dbReference>
<dbReference type="Pfam" id="PF07670">
    <property type="entry name" value="Gate"/>
    <property type="match status" value="1"/>
</dbReference>
<feature type="domain" description="Nucleoside transporter/FeoB GTPase Gate" evidence="10">
    <location>
        <begin position="93"/>
        <end position="191"/>
    </location>
</feature>
<dbReference type="InterPro" id="IPR011657">
    <property type="entry name" value="CNT_C_dom"/>
</dbReference>
<dbReference type="PANTHER" id="PTHR10590">
    <property type="entry name" value="SODIUM/NUCLEOSIDE COTRANSPORTER"/>
    <property type="match status" value="1"/>
</dbReference>
<evidence type="ECO:0000256" key="6">
    <source>
        <dbReference type="ARBA" id="ARBA00023136"/>
    </source>
</evidence>
<dbReference type="OrthoDB" id="9766455at2"/>
<feature type="transmembrane region" description="Helical" evidence="7">
    <location>
        <begin position="292"/>
        <end position="310"/>
    </location>
</feature>
<dbReference type="Pfam" id="PF01773">
    <property type="entry name" value="Nucleos_tra2_N"/>
    <property type="match status" value="1"/>
</dbReference>
<keyword evidence="7" id="KW-0813">Transport</keyword>
<dbReference type="GO" id="GO:0005337">
    <property type="term" value="F:nucleoside transmembrane transporter activity"/>
    <property type="evidence" value="ECO:0007669"/>
    <property type="project" value="InterPro"/>
</dbReference>
<evidence type="ECO:0000256" key="7">
    <source>
        <dbReference type="RuleBase" id="RU362018"/>
    </source>
</evidence>
<feature type="transmembrane region" description="Helical" evidence="7">
    <location>
        <begin position="384"/>
        <end position="404"/>
    </location>
</feature>
<dbReference type="PANTHER" id="PTHR10590:SF4">
    <property type="entry name" value="SOLUTE CARRIER FAMILY 28 MEMBER 3"/>
    <property type="match status" value="1"/>
</dbReference>
<keyword evidence="12" id="KW-1185">Reference proteome</keyword>
<feature type="domain" description="Concentrative nucleoside transporter N-terminal" evidence="8">
    <location>
        <begin position="8"/>
        <end position="81"/>
    </location>
</feature>
<dbReference type="Pfam" id="PF07662">
    <property type="entry name" value="Nucleos_tra2_C"/>
    <property type="match status" value="1"/>
</dbReference>
<keyword evidence="4 7" id="KW-0812">Transmembrane</keyword>
<keyword evidence="5 7" id="KW-1133">Transmembrane helix</keyword>
<feature type="transmembrane region" description="Helical" evidence="7">
    <location>
        <begin position="168"/>
        <end position="190"/>
    </location>
</feature>